<keyword evidence="3" id="KW-1185">Reference proteome</keyword>
<comment type="caution">
    <text evidence="2">The sequence shown here is derived from an EMBL/GenBank/DDBJ whole genome shotgun (WGS) entry which is preliminary data.</text>
</comment>
<proteinExistence type="predicted"/>
<organism evidence="2 3">
    <name type="scientific">Favolaschia claudopus</name>
    <dbReference type="NCBI Taxonomy" id="2862362"/>
    <lineage>
        <taxon>Eukaryota</taxon>
        <taxon>Fungi</taxon>
        <taxon>Dikarya</taxon>
        <taxon>Basidiomycota</taxon>
        <taxon>Agaricomycotina</taxon>
        <taxon>Agaricomycetes</taxon>
        <taxon>Agaricomycetidae</taxon>
        <taxon>Agaricales</taxon>
        <taxon>Marasmiineae</taxon>
        <taxon>Mycenaceae</taxon>
        <taxon>Favolaschia</taxon>
    </lineage>
</organism>
<dbReference type="Proteomes" id="UP001362999">
    <property type="component" value="Unassembled WGS sequence"/>
</dbReference>
<reference evidence="2 3" key="1">
    <citation type="journal article" date="2024" name="J Genomics">
        <title>Draft genome sequencing and assembly of Favolaschia claudopus CIRM-BRFM 2984 isolated from oak limbs.</title>
        <authorList>
            <person name="Navarro D."/>
            <person name="Drula E."/>
            <person name="Chaduli D."/>
            <person name="Cazenave R."/>
            <person name="Ahrendt S."/>
            <person name="Wang J."/>
            <person name="Lipzen A."/>
            <person name="Daum C."/>
            <person name="Barry K."/>
            <person name="Grigoriev I.V."/>
            <person name="Favel A."/>
            <person name="Rosso M.N."/>
            <person name="Martin F."/>
        </authorList>
    </citation>
    <scope>NUCLEOTIDE SEQUENCE [LARGE SCALE GENOMIC DNA]</scope>
    <source>
        <strain evidence="2 3">CIRM-BRFM 2984</strain>
    </source>
</reference>
<dbReference type="EMBL" id="JAWWNJ010000051">
    <property type="protein sequence ID" value="KAK7016268.1"/>
    <property type="molecule type" value="Genomic_DNA"/>
</dbReference>
<dbReference type="InterPro" id="IPR041457">
    <property type="entry name" value="CxC2_KDZ-assoc"/>
</dbReference>
<feature type="domain" description="CxC2-like cysteine cluster KDZ transposase-associated" evidence="1">
    <location>
        <begin position="149"/>
        <end position="208"/>
    </location>
</feature>
<evidence type="ECO:0000313" key="2">
    <source>
        <dbReference type="EMBL" id="KAK7016268.1"/>
    </source>
</evidence>
<protein>
    <recommendedName>
        <fullName evidence="1">CxC2-like cysteine cluster KDZ transposase-associated domain-containing protein</fullName>
    </recommendedName>
</protein>
<evidence type="ECO:0000313" key="3">
    <source>
        <dbReference type="Proteomes" id="UP001362999"/>
    </source>
</evidence>
<dbReference type="Pfam" id="PF18803">
    <property type="entry name" value="CxC2"/>
    <property type="match status" value="1"/>
</dbReference>
<dbReference type="AlphaFoldDB" id="A0AAW0ATG2"/>
<sequence length="209" mass="23759">MRAVDLYADKALLGFPNVPWPLPTHLLQKPMNSLNISLTQDPLANWVPLRDKEDIAAAAADEETESGEKRKRYESSDEPMKQWRLFIAKFVYELLRLDGLELHMGRLRSVCTMRELHGGETPDISVALSRGSYQCLQEWNGRYWARVSLQDMGLVVQLGHGGWTCPHPAGRARSMVVVDFPYIHTANFKYCACDAADDTNNIEQLLRNQ</sequence>
<evidence type="ECO:0000259" key="1">
    <source>
        <dbReference type="Pfam" id="PF18803"/>
    </source>
</evidence>
<name>A0AAW0ATG2_9AGAR</name>
<accession>A0AAW0ATG2</accession>
<gene>
    <name evidence="2" type="ORF">R3P38DRAFT_3203093</name>
</gene>